<dbReference type="InterPro" id="IPR015943">
    <property type="entry name" value="WD40/YVTN_repeat-like_dom_sf"/>
</dbReference>
<dbReference type="InterPro" id="IPR043128">
    <property type="entry name" value="Rev_trsase/Diguanyl_cyclase"/>
</dbReference>
<dbReference type="Gene3D" id="3.30.70.270">
    <property type="match status" value="1"/>
</dbReference>
<reference evidence="5" key="1">
    <citation type="journal article" date="2005" name="Proc. Natl. Acad. Sci. U.S.A.">
        <title>The psychrophilic lifestyle as revealed by the genome sequence of Colwellia psychrerythraea 34H through genomic and proteomic analyses.</title>
        <authorList>
            <person name="Methe B.A."/>
            <person name="Nelson K.E."/>
            <person name="Deming J.W."/>
            <person name="Momen B."/>
            <person name="Melamud E."/>
            <person name="Zhang X."/>
            <person name="Moult J."/>
            <person name="Madupu R."/>
            <person name="Nelson W.C."/>
            <person name="Dodson R.J."/>
            <person name="Brinkac L.M."/>
            <person name="Daugherty S.C."/>
            <person name="Durkin A.S."/>
            <person name="DeBoy R.T."/>
            <person name="Kolonay J.F."/>
            <person name="Sullivan S.A."/>
            <person name="Zhou L."/>
            <person name="Davidsen T.M."/>
            <person name="Wu M."/>
            <person name="Huston A.L."/>
            <person name="Lewis M."/>
            <person name="Weaver B."/>
            <person name="Weidman J.F."/>
            <person name="Khouri H."/>
            <person name="Utterback T.R."/>
            <person name="Feldblyum T.V."/>
            <person name="Fraser C.M."/>
        </authorList>
    </citation>
    <scope>NUCLEOTIDE SEQUENCE [LARGE SCALE GENOMIC DNA]</scope>
    <source>
        <strain evidence="5">34H</strain>
    </source>
</reference>
<dbReference type="InterPro" id="IPR035919">
    <property type="entry name" value="EAL_sf"/>
</dbReference>
<dbReference type="InterPro" id="IPR013783">
    <property type="entry name" value="Ig-like_fold"/>
</dbReference>
<dbReference type="InterPro" id="IPR000160">
    <property type="entry name" value="GGDEF_dom"/>
</dbReference>
<evidence type="ECO:0000259" key="4">
    <source>
        <dbReference type="PROSITE" id="PS50887"/>
    </source>
</evidence>
<dbReference type="STRING" id="167879.CPS_4985"/>
<evidence type="ECO:0000256" key="1">
    <source>
        <dbReference type="ARBA" id="ARBA00001946"/>
    </source>
</evidence>
<dbReference type="InterPro" id="IPR029787">
    <property type="entry name" value="Nucleotide_cyclase"/>
</dbReference>
<evidence type="ECO:0000256" key="2">
    <source>
        <dbReference type="SAM" id="Phobius"/>
    </source>
</evidence>
<dbReference type="Gene3D" id="2.130.10.10">
    <property type="entry name" value="YVTN repeat-like/Quinoprotein amine dehydrogenase"/>
    <property type="match status" value="3"/>
</dbReference>
<dbReference type="SUPFAM" id="SSF141868">
    <property type="entry name" value="EAL domain-like"/>
    <property type="match status" value="1"/>
</dbReference>
<dbReference type="SUPFAM" id="SSF82171">
    <property type="entry name" value="DPP6 N-terminal domain-like"/>
    <property type="match status" value="1"/>
</dbReference>
<dbReference type="FunFam" id="3.30.70.270:FF:000001">
    <property type="entry name" value="Diguanylate cyclase domain protein"/>
    <property type="match status" value="1"/>
</dbReference>
<dbReference type="Gene3D" id="3.20.20.450">
    <property type="entry name" value="EAL domain"/>
    <property type="match status" value="1"/>
</dbReference>
<dbReference type="Pfam" id="PF08447">
    <property type="entry name" value="PAS_3"/>
    <property type="match status" value="1"/>
</dbReference>
<dbReference type="CDD" id="cd01949">
    <property type="entry name" value="GGDEF"/>
    <property type="match status" value="1"/>
</dbReference>
<feature type="domain" description="EAL" evidence="3">
    <location>
        <begin position="1273"/>
        <end position="1525"/>
    </location>
</feature>
<dbReference type="PROSITE" id="PS50887">
    <property type="entry name" value="GGDEF"/>
    <property type="match status" value="1"/>
</dbReference>
<dbReference type="InterPro" id="IPR052155">
    <property type="entry name" value="Biofilm_reg_signaling"/>
</dbReference>
<evidence type="ECO:0000259" key="3">
    <source>
        <dbReference type="PROSITE" id="PS50883"/>
    </source>
</evidence>
<accession>Q47U99</accession>
<dbReference type="CDD" id="cd01948">
    <property type="entry name" value="EAL"/>
    <property type="match status" value="1"/>
</dbReference>
<dbReference type="SMART" id="SM00267">
    <property type="entry name" value="GGDEF"/>
    <property type="match status" value="1"/>
</dbReference>
<dbReference type="Proteomes" id="UP000000547">
    <property type="component" value="Chromosome"/>
</dbReference>
<dbReference type="PANTHER" id="PTHR44757:SF2">
    <property type="entry name" value="BIOFILM ARCHITECTURE MAINTENANCE PROTEIN MBAA"/>
    <property type="match status" value="1"/>
</dbReference>
<dbReference type="InterPro" id="IPR001633">
    <property type="entry name" value="EAL_dom"/>
</dbReference>
<evidence type="ECO:0000313" key="5">
    <source>
        <dbReference type="EMBL" id="AAZ24677.1"/>
    </source>
</evidence>
<dbReference type="SUPFAM" id="SSF55073">
    <property type="entry name" value="Nucleotide cyclase"/>
    <property type="match status" value="1"/>
</dbReference>
<dbReference type="Gene3D" id="2.60.40.10">
    <property type="entry name" value="Immunoglobulins"/>
    <property type="match status" value="1"/>
</dbReference>
<name>Q47U99_COLP3</name>
<dbReference type="PROSITE" id="PS50883">
    <property type="entry name" value="EAL"/>
    <property type="match status" value="1"/>
</dbReference>
<dbReference type="KEGG" id="cps:CPS_4985"/>
<keyword evidence="2" id="KW-0472">Membrane</keyword>
<dbReference type="InterPro" id="IPR011110">
    <property type="entry name" value="Reg_prop"/>
</dbReference>
<organism evidence="5 6">
    <name type="scientific">Colwellia psychrerythraea (strain 34H / ATCC BAA-681)</name>
    <name type="common">Vibrio psychroerythus</name>
    <dbReference type="NCBI Taxonomy" id="167879"/>
    <lineage>
        <taxon>Bacteria</taxon>
        <taxon>Pseudomonadati</taxon>
        <taxon>Pseudomonadota</taxon>
        <taxon>Gammaproteobacteria</taxon>
        <taxon>Alteromonadales</taxon>
        <taxon>Colwelliaceae</taxon>
        <taxon>Colwellia</taxon>
    </lineage>
</organism>
<dbReference type="NCBIfam" id="TIGR00254">
    <property type="entry name" value="GGDEF"/>
    <property type="match status" value="1"/>
</dbReference>
<keyword evidence="2" id="KW-1133">Transmembrane helix</keyword>
<dbReference type="SMART" id="SM00052">
    <property type="entry name" value="EAL"/>
    <property type="match status" value="1"/>
</dbReference>
<dbReference type="SUPFAM" id="SSF69322">
    <property type="entry name" value="Tricorn protease domain 2"/>
    <property type="match status" value="1"/>
</dbReference>
<keyword evidence="2" id="KW-0812">Transmembrane</keyword>
<dbReference type="Pfam" id="PF00563">
    <property type="entry name" value="EAL"/>
    <property type="match status" value="1"/>
</dbReference>
<dbReference type="Gene3D" id="3.30.450.20">
    <property type="entry name" value="PAS domain"/>
    <property type="match status" value="2"/>
</dbReference>
<gene>
    <name evidence="5" type="ordered locus">CPS_4985</name>
</gene>
<proteinExistence type="predicted"/>
<dbReference type="SUPFAM" id="SSF55785">
    <property type="entry name" value="PYP-like sensor domain (PAS domain)"/>
    <property type="match status" value="2"/>
</dbReference>
<protein>
    <submittedName>
        <fullName evidence="5">Sensory box/GGDEF/EAL domain protein</fullName>
    </submittedName>
</protein>
<dbReference type="Pfam" id="PF00990">
    <property type="entry name" value="GGDEF"/>
    <property type="match status" value="1"/>
</dbReference>
<evidence type="ECO:0000313" key="6">
    <source>
        <dbReference type="Proteomes" id="UP000000547"/>
    </source>
</evidence>
<feature type="domain" description="GGDEF" evidence="4">
    <location>
        <begin position="1131"/>
        <end position="1264"/>
    </location>
</feature>
<dbReference type="EMBL" id="CP000083">
    <property type="protein sequence ID" value="AAZ24677.1"/>
    <property type="molecule type" value="Genomic_DNA"/>
</dbReference>
<dbReference type="SUPFAM" id="SSF101898">
    <property type="entry name" value="NHL repeat"/>
    <property type="match status" value="1"/>
</dbReference>
<dbReference type="InterPro" id="IPR013655">
    <property type="entry name" value="PAS_fold_3"/>
</dbReference>
<dbReference type="HOGENOM" id="CLU_003758_1_1_6"/>
<dbReference type="PANTHER" id="PTHR44757">
    <property type="entry name" value="DIGUANYLATE CYCLASE DGCP"/>
    <property type="match status" value="1"/>
</dbReference>
<dbReference type="Pfam" id="PF07494">
    <property type="entry name" value="Reg_prop"/>
    <property type="match status" value="1"/>
</dbReference>
<comment type="cofactor">
    <cofactor evidence="1">
        <name>Mg(2+)</name>
        <dbReference type="ChEBI" id="CHEBI:18420"/>
    </cofactor>
</comment>
<dbReference type="InterPro" id="IPR035965">
    <property type="entry name" value="PAS-like_dom_sf"/>
</dbReference>
<dbReference type="RefSeq" id="WP_011045704.1">
    <property type="nucleotide sequence ID" value="NC_003910.7"/>
</dbReference>
<dbReference type="GO" id="GO:0003824">
    <property type="term" value="F:catalytic activity"/>
    <property type="evidence" value="ECO:0007669"/>
    <property type="project" value="UniProtKB-ARBA"/>
</dbReference>
<sequence>MLKRLLISCRLLLSIFFSVIFFSVIFIGGIVASSTSYAAIENLSLELLSVDDGLSQGSIHSIIQDKAGFIWLGTESGVNVYDGNEVRQLPGPKNSFENVAIYNVLEDKNGFIWLNVDGRKLYCYKPKTDSYQHIPIKLAQGFDYYIRDLINDYDNKIWVLTSKTLGVYNQVTDEYKQVVDLESELAGNLSLFQMSLYDGVIYLASKIGIFAYDIEKNHWKKLPQIPADISKQSSIEELNKIYTVHADNNHTLYLGSFDGFFAINVADIKAYIAEKSQLPNYQKLIENMAAWQTLLDGEMLYVASDKGLYVINTLNNSSEFLFGFSDYFDNITDDNIHTLIKDNHGVFWLGSNTAGAYQWDPQKELVKNYGYKKNNPASLSYNEVWHALPDSLNNDLLWVATSNGLNLIDLTKQQVTPFLVNDDSKSIYTQSHIYSLVTLSPEQLLVSTAQGVLLFDKKQEKTLALPFNDEVNQLLALEQFDILKEGDFLWLTNEKGIFRINLITYQVDTLSEITTQFSPERLLYFLGSLPNSDWFLLTSNDGLWGFNVNTREFVQLYQLEGILAGENVYIDNWAIDKNQVLWLSYSGKGLIGLTLPDFKEKYFYHKANSIIENNVYGVMADESGDIWFSSHDGIFMLDSDNQHISHFTRKNGLGATEFNARANAKLANGLFVYGSMEGISLFDPLQLKKIYDNENITVKVTAVELLSRDLVLPLVIENNAVINLNHDDVGIRIDFSTFSYGNEKSIIYKYHLTGQDNIDFPASREAHVTFPSLASGKHTLSIQAKSPYTGEFSSPVYIKFNVGFAPWRSPLAILLYSIALMLMMVTWYRYRKTQQQLLLDVHEQVKYRENRLQLALTGSNSEVWDWQADEDLIFGKRISLDLGYREKALFYSLEEHVALIHPEDHDNFIHCWQLFISSANLKDNFSCTYRLKTSDGQWFWYKDLGKIVAVDANNHPVRVTGSYTNITESRANEERAQYYGDAFQQTQDWVFIIDEKISRITANQSMRAVFDWPEEEFDFSDKLLGVSQKRRSFYRKLMLSLKEGEHWRGEELIVTANKDEYHVIINVTVGFSSVTNALHYLFVLTDISAQKSAESELRLLANYDHLTGLPNRTLLLERIKHAIDFSNRRDTSIAVFFIDLDRFKQVNDSLGHDFGDLLLREITNRLQSTLRIDDTVARIGGDEFVVLLESFANENQLGRIAEKVIDTIGQSVDLDGNLVSVGASVGIALYPNDGINSDELLRHADVAMYHAKQAGKSNFKFYTAQMNVEAMERLSQESALKLAVKNNEFINHYQPIINAYTGKAVGVEMLMRWQTSTGLVPPSDFIPLSEELNLIITMTEMALERVCKDLKEWHTIRPEFYVSINLSVQHFVEADIVSFISELLARYQLPAAILRVEVTESSLILQPENAITTMRKLSSLGLTLALDDFGTGFSSLSYLKKLPLDIIKIDRSFVAGIGINEADEAIVDTTLVLAKRLNMHCIAEGVETVEQFNYLVAKQCHYLQGYLYSKPSSAEKIMKNLLIDKTELTYSQAL</sequence>
<feature type="transmembrane region" description="Helical" evidence="2">
    <location>
        <begin position="12"/>
        <end position="32"/>
    </location>
</feature>